<keyword evidence="3" id="KW-0255">Endonuclease</keyword>
<accession>A0A1M5RPN2</accession>
<dbReference type="GO" id="GO:0004519">
    <property type="term" value="F:endonuclease activity"/>
    <property type="evidence" value="ECO:0007669"/>
    <property type="project" value="UniProtKB-KW"/>
</dbReference>
<dbReference type="Proteomes" id="UP000184357">
    <property type="component" value="Unassembled WGS sequence"/>
</dbReference>
<dbReference type="Pfam" id="PF04471">
    <property type="entry name" value="Mrr_cat"/>
    <property type="match status" value="1"/>
</dbReference>
<dbReference type="OrthoDB" id="379740at2157"/>
<gene>
    <name evidence="3" type="ORF">SAMN05443636_2269</name>
</gene>
<proteinExistence type="predicted"/>
<evidence type="ECO:0000256" key="1">
    <source>
        <dbReference type="SAM" id="MobiDB-lite"/>
    </source>
</evidence>
<name>A0A1M5RPN2_9EURY</name>
<evidence type="ECO:0000313" key="3">
    <source>
        <dbReference type="EMBL" id="SHH28110.1"/>
    </source>
</evidence>
<evidence type="ECO:0000259" key="2">
    <source>
        <dbReference type="Pfam" id="PF04471"/>
    </source>
</evidence>
<dbReference type="AlphaFoldDB" id="A0A1M5RPN2"/>
<feature type="domain" description="Restriction endonuclease type IV Mrr" evidence="2">
    <location>
        <begin position="31"/>
        <end position="120"/>
    </location>
</feature>
<reference evidence="3 4" key="1">
    <citation type="submission" date="2016-11" db="EMBL/GenBank/DDBJ databases">
        <authorList>
            <person name="Jaros S."/>
            <person name="Januszkiewicz K."/>
            <person name="Wedrychowicz H."/>
        </authorList>
    </citation>
    <scope>NUCLEOTIDE SEQUENCE [LARGE SCALE GENOMIC DNA]</scope>
    <source>
        <strain evidence="3 4">DSM 9297</strain>
    </source>
</reference>
<keyword evidence="3" id="KW-0378">Hydrolase</keyword>
<dbReference type="GO" id="GO:0009307">
    <property type="term" value="P:DNA restriction-modification system"/>
    <property type="evidence" value="ECO:0007669"/>
    <property type="project" value="InterPro"/>
</dbReference>
<organism evidence="3 4">
    <name type="scientific">Halobaculum gomorrense</name>
    <dbReference type="NCBI Taxonomy" id="43928"/>
    <lineage>
        <taxon>Archaea</taxon>
        <taxon>Methanobacteriati</taxon>
        <taxon>Methanobacteriota</taxon>
        <taxon>Stenosarchaea group</taxon>
        <taxon>Halobacteria</taxon>
        <taxon>Halobacteriales</taxon>
        <taxon>Haloferacaceae</taxon>
        <taxon>Halobaculum</taxon>
    </lineage>
</organism>
<protein>
    <submittedName>
        <fullName evidence="3">Restriction endonuclease</fullName>
    </submittedName>
</protein>
<dbReference type="STRING" id="43928.SAMN05443636_2269"/>
<keyword evidence="3" id="KW-0540">Nuclease</keyword>
<dbReference type="InterPro" id="IPR007560">
    <property type="entry name" value="Restrct_endonuc_IV_Mrr"/>
</dbReference>
<feature type="region of interest" description="Disordered" evidence="1">
    <location>
        <begin position="123"/>
        <end position="146"/>
    </location>
</feature>
<sequence length="146" mass="15354">MRHPADRLAALPDSGFASFVERLGRVWPAFDATVSPVTPEGTVELSLTRDRPDAPPERAVVRVTRASVSIEDVNDLAAFAAERGLSFAVLATVDEVDPDAARRARTAPIEVYDGVGLVGLAREADVSLPQPESGGSDASDPGDDSD</sequence>
<dbReference type="GO" id="GO:0003677">
    <property type="term" value="F:DNA binding"/>
    <property type="evidence" value="ECO:0007669"/>
    <property type="project" value="InterPro"/>
</dbReference>
<dbReference type="RefSeq" id="WP_073309572.1">
    <property type="nucleotide sequence ID" value="NZ_FQWV01000005.1"/>
</dbReference>
<keyword evidence="4" id="KW-1185">Reference proteome</keyword>
<evidence type="ECO:0000313" key="4">
    <source>
        <dbReference type="Proteomes" id="UP000184357"/>
    </source>
</evidence>
<dbReference type="EMBL" id="FQWV01000005">
    <property type="protein sequence ID" value="SHH28110.1"/>
    <property type="molecule type" value="Genomic_DNA"/>
</dbReference>